<dbReference type="AlphaFoldDB" id="B1KDB2"/>
<reference evidence="2 3" key="1">
    <citation type="submission" date="2008-02" db="EMBL/GenBank/DDBJ databases">
        <title>Complete sequence of Shewanella woodyi ATCC 51908.</title>
        <authorList>
            <consortium name="US DOE Joint Genome Institute"/>
            <person name="Copeland A."/>
            <person name="Lucas S."/>
            <person name="Lapidus A."/>
            <person name="Glavina del Rio T."/>
            <person name="Dalin E."/>
            <person name="Tice H."/>
            <person name="Bruce D."/>
            <person name="Goodwin L."/>
            <person name="Pitluck S."/>
            <person name="Sims D."/>
            <person name="Brettin T."/>
            <person name="Detter J.C."/>
            <person name="Han C."/>
            <person name="Kuske C.R."/>
            <person name="Schmutz J."/>
            <person name="Larimer F."/>
            <person name="Land M."/>
            <person name="Hauser L."/>
            <person name="Kyrpides N."/>
            <person name="Lykidis A."/>
            <person name="Zhao J.-S."/>
            <person name="Richardson P."/>
        </authorList>
    </citation>
    <scope>NUCLEOTIDE SEQUENCE [LARGE SCALE GENOMIC DNA]</scope>
    <source>
        <strain evidence="3">ATCC 51908 / MS32</strain>
    </source>
</reference>
<keyword evidence="3" id="KW-1185">Reference proteome</keyword>
<name>B1KDB2_SHEWM</name>
<dbReference type="RefSeq" id="WP_012323261.1">
    <property type="nucleotide sequence ID" value="NC_010506.1"/>
</dbReference>
<protein>
    <recommendedName>
        <fullName evidence="1">Carboxymuconolactone decarboxylase-like domain-containing protein</fullName>
    </recommendedName>
</protein>
<dbReference type="Proteomes" id="UP000002168">
    <property type="component" value="Chromosome"/>
</dbReference>
<dbReference type="InterPro" id="IPR003779">
    <property type="entry name" value="CMD-like"/>
</dbReference>
<feature type="domain" description="Carboxymuconolactone decarboxylase-like" evidence="1">
    <location>
        <begin position="54"/>
        <end position="106"/>
    </location>
</feature>
<dbReference type="Pfam" id="PF02627">
    <property type="entry name" value="CMD"/>
    <property type="match status" value="1"/>
</dbReference>
<dbReference type="eggNOG" id="COG2128">
    <property type="taxonomic scope" value="Bacteria"/>
</dbReference>
<proteinExistence type="predicted"/>
<gene>
    <name evidence="2" type="ordered locus">Swoo_0617</name>
</gene>
<sequence>MSDLPVLSEEEFKNKFPEVHQQVCDELGMGFVPAIFRCVALLNPDLAMSSWNMVRKNLCAGDLPRITKELMFSYIAHKKKCHYCTVAHHALALHHGFTEQDMAVILKDIEQIKNPSLKLVMKLADASVDNDFKRVSKLDNELCSLGFARDEITELVGMISCALYMINLADSIGIDADKRFTDTIDKASLN</sequence>
<organism evidence="2 3">
    <name type="scientific">Shewanella woodyi (strain ATCC 51908 / MS32)</name>
    <dbReference type="NCBI Taxonomy" id="392500"/>
    <lineage>
        <taxon>Bacteria</taxon>
        <taxon>Pseudomonadati</taxon>
        <taxon>Pseudomonadota</taxon>
        <taxon>Gammaproteobacteria</taxon>
        <taxon>Alteromonadales</taxon>
        <taxon>Shewanellaceae</taxon>
        <taxon>Shewanella</taxon>
    </lineage>
</organism>
<evidence type="ECO:0000313" key="3">
    <source>
        <dbReference type="Proteomes" id="UP000002168"/>
    </source>
</evidence>
<evidence type="ECO:0000259" key="1">
    <source>
        <dbReference type="Pfam" id="PF02627"/>
    </source>
</evidence>
<dbReference type="EMBL" id="CP000961">
    <property type="protein sequence ID" value="ACA84913.1"/>
    <property type="molecule type" value="Genomic_DNA"/>
</dbReference>
<dbReference type="InterPro" id="IPR029032">
    <property type="entry name" value="AhpD-like"/>
</dbReference>
<dbReference type="HOGENOM" id="CLU_082760_4_2_6"/>
<accession>B1KDB2</accession>
<dbReference type="SUPFAM" id="SSF69118">
    <property type="entry name" value="AhpD-like"/>
    <property type="match status" value="1"/>
</dbReference>
<dbReference type="Gene3D" id="1.20.1290.10">
    <property type="entry name" value="AhpD-like"/>
    <property type="match status" value="1"/>
</dbReference>
<dbReference type="KEGG" id="swd:Swoo_0617"/>
<evidence type="ECO:0000313" key="2">
    <source>
        <dbReference type="EMBL" id="ACA84913.1"/>
    </source>
</evidence>